<protein>
    <recommendedName>
        <fullName evidence="1">ATPase AAA-type core domain-containing protein</fullName>
    </recommendedName>
</protein>
<keyword evidence="3" id="KW-1185">Reference proteome</keyword>
<dbReference type="GO" id="GO:0005524">
    <property type="term" value="F:ATP binding"/>
    <property type="evidence" value="ECO:0007669"/>
    <property type="project" value="InterPro"/>
</dbReference>
<dbReference type="STRING" id="1519643.SAMN06295933_2081"/>
<dbReference type="RefSeq" id="WP_085101871.1">
    <property type="nucleotide sequence ID" value="NZ_FWZU01000003.1"/>
</dbReference>
<evidence type="ECO:0000313" key="2">
    <source>
        <dbReference type="EMBL" id="SMF18410.1"/>
    </source>
</evidence>
<dbReference type="PANTHER" id="PTHR40396">
    <property type="entry name" value="ATPASE-LIKE PROTEIN"/>
    <property type="match status" value="1"/>
</dbReference>
<dbReference type="Proteomes" id="UP000192906">
    <property type="component" value="Unassembled WGS sequence"/>
</dbReference>
<dbReference type="PANTHER" id="PTHR40396:SF1">
    <property type="entry name" value="ATPASE AAA-TYPE CORE DOMAIN-CONTAINING PROTEIN"/>
    <property type="match status" value="1"/>
</dbReference>
<dbReference type="Pfam" id="PF13304">
    <property type="entry name" value="AAA_21"/>
    <property type="match status" value="1"/>
</dbReference>
<evidence type="ECO:0000259" key="1">
    <source>
        <dbReference type="Pfam" id="PF13304"/>
    </source>
</evidence>
<sequence length="429" mass="49126">MLLEFSVANFRSIGEEQTLYMQPAIKSKKDDNYNILQTGIKREPEALPCVAILGANASGKSNILKALSSLKEIIQTSALRQKDDLFEDNRFRLNPIYTNKPTCFRTKFTAINGHMYQYWLELVPEKIIREKLTVIPNTKGAREVILINRKQNKIDLHRSIHPQKKFLDMWKAEINNQQTALAYLDNKGEISTFKDITTWFNRLLISHTANFPSLITANVVNSKVIEKEQIISLLKSADINIHDISFKKKNNSKKNTPIEEYVLNSPDKWFNSLLTTNFIHLDIHGNKTSLDLQNEESNGTQTIFNISSSIIMSLKMGTQLILDEFNSALHPYLVRKIIQLFTNKETNPNGAQLIFATHDVTVMDKTLLRPDEIYFTEKDKETFETRLFSLSEFKGVGSVAKNDRGQKLYKDYLDGRFGAVPEVDWDGGL</sequence>
<accession>A0A1X7DMP7</accession>
<dbReference type="GO" id="GO:0016887">
    <property type="term" value="F:ATP hydrolysis activity"/>
    <property type="evidence" value="ECO:0007669"/>
    <property type="project" value="InterPro"/>
</dbReference>
<dbReference type="Gene3D" id="3.40.50.300">
    <property type="entry name" value="P-loop containing nucleotide triphosphate hydrolases"/>
    <property type="match status" value="1"/>
</dbReference>
<dbReference type="InterPro" id="IPR003959">
    <property type="entry name" value="ATPase_AAA_core"/>
</dbReference>
<dbReference type="SUPFAM" id="SSF52540">
    <property type="entry name" value="P-loop containing nucleoside triphosphate hydrolases"/>
    <property type="match status" value="1"/>
</dbReference>
<reference evidence="3" key="1">
    <citation type="submission" date="2017-04" db="EMBL/GenBank/DDBJ databases">
        <authorList>
            <person name="Varghese N."/>
            <person name="Submissions S."/>
        </authorList>
    </citation>
    <scope>NUCLEOTIDE SEQUENCE [LARGE SCALE GENOMIC DNA]</scope>
    <source>
        <strain evidence="3">K3S</strain>
    </source>
</reference>
<dbReference type="AlphaFoldDB" id="A0A1X7DMP7"/>
<evidence type="ECO:0000313" key="3">
    <source>
        <dbReference type="Proteomes" id="UP000192906"/>
    </source>
</evidence>
<organism evidence="2 3">
    <name type="scientific">Desulfovibrio gilichinskyi</name>
    <dbReference type="NCBI Taxonomy" id="1519643"/>
    <lineage>
        <taxon>Bacteria</taxon>
        <taxon>Pseudomonadati</taxon>
        <taxon>Thermodesulfobacteriota</taxon>
        <taxon>Desulfovibrionia</taxon>
        <taxon>Desulfovibrionales</taxon>
        <taxon>Desulfovibrionaceae</taxon>
        <taxon>Desulfovibrio</taxon>
    </lineage>
</organism>
<dbReference type="InterPro" id="IPR027417">
    <property type="entry name" value="P-loop_NTPase"/>
</dbReference>
<dbReference type="EMBL" id="FWZU01000003">
    <property type="protein sequence ID" value="SMF18410.1"/>
    <property type="molecule type" value="Genomic_DNA"/>
</dbReference>
<dbReference type="OrthoDB" id="9809324at2"/>
<feature type="domain" description="ATPase AAA-type core" evidence="1">
    <location>
        <begin position="50"/>
        <end position="364"/>
    </location>
</feature>
<name>A0A1X7DMP7_9BACT</name>
<proteinExistence type="predicted"/>
<gene>
    <name evidence="2" type="ORF">SAMN06295933_2081</name>
</gene>